<feature type="region of interest" description="Disordered" evidence="2">
    <location>
        <begin position="34"/>
        <end position="112"/>
    </location>
</feature>
<name>A0A512N4C4_9HYPH</name>
<dbReference type="InterPro" id="IPR003367">
    <property type="entry name" value="Thrombospondin_3-like_rpt"/>
</dbReference>
<dbReference type="SUPFAM" id="SSF103647">
    <property type="entry name" value="TSP type-3 repeat"/>
    <property type="match status" value="1"/>
</dbReference>
<evidence type="ECO:0000313" key="4">
    <source>
        <dbReference type="EMBL" id="GEP53828.1"/>
    </source>
</evidence>
<dbReference type="Gene3D" id="4.10.1080.10">
    <property type="entry name" value="TSP type-3 repeat"/>
    <property type="match status" value="1"/>
</dbReference>
<dbReference type="InterPro" id="IPR028974">
    <property type="entry name" value="TSP_type-3_rpt"/>
</dbReference>
<accession>A0A512N4C4</accession>
<feature type="compositionally biased region" description="Low complexity" evidence="2">
    <location>
        <begin position="36"/>
        <end position="51"/>
    </location>
</feature>
<dbReference type="Proteomes" id="UP000321058">
    <property type="component" value="Unassembled WGS sequence"/>
</dbReference>
<dbReference type="RefSeq" id="WP_147146835.1">
    <property type="nucleotide sequence ID" value="NZ_BKAJ01000018.1"/>
</dbReference>
<comment type="caution">
    <text evidence="4">The sequence shown here is derived from an EMBL/GenBank/DDBJ whole genome shotgun (WGS) entry which is preliminary data.</text>
</comment>
<dbReference type="EMBL" id="BKAJ01000018">
    <property type="protein sequence ID" value="GEP53828.1"/>
    <property type="molecule type" value="Genomic_DNA"/>
</dbReference>
<gene>
    <name evidence="4" type="ORF">RSO01_09940</name>
</gene>
<sequence length="112" mass="12543">MSRWIKLSVIAATATLTALPLVVAQPADAQTIQINPYPQQYPQQAQQPPRGGAWGDRDRDGIPNAYDNYNNNRRRGGGDQDHDGVPNRYDQDRDGDGRPNQWDRAPANPHVR</sequence>
<feature type="signal peptide" evidence="3">
    <location>
        <begin position="1"/>
        <end position="29"/>
    </location>
</feature>
<evidence type="ECO:0000256" key="3">
    <source>
        <dbReference type="SAM" id="SignalP"/>
    </source>
</evidence>
<dbReference type="AlphaFoldDB" id="A0A512N4C4"/>
<feature type="chain" id="PRO_5022001138" evidence="3">
    <location>
        <begin position="30"/>
        <end position="112"/>
    </location>
</feature>
<keyword evidence="5" id="KW-1185">Reference proteome</keyword>
<reference evidence="4 5" key="1">
    <citation type="submission" date="2019-07" db="EMBL/GenBank/DDBJ databases">
        <title>Whole genome shotgun sequence of Reyranella soli NBRC 108950.</title>
        <authorList>
            <person name="Hosoyama A."/>
            <person name="Uohara A."/>
            <person name="Ohji S."/>
            <person name="Ichikawa N."/>
        </authorList>
    </citation>
    <scope>NUCLEOTIDE SEQUENCE [LARGE SCALE GENOMIC DNA]</scope>
    <source>
        <strain evidence="4 5">NBRC 108950</strain>
    </source>
</reference>
<dbReference type="Pfam" id="PF02412">
    <property type="entry name" value="TSP_3"/>
    <property type="match status" value="1"/>
</dbReference>
<feature type="compositionally biased region" description="Basic and acidic residues" evidence="2">
    <location>
        <begin position="76"/>
        <end position="97"/>
    </location>
</feature>
<dbReference type="GO" id="GO:0005509">
    <property type="term" value="F:calcium ion binding"/>
    <property type="evidence" value="ECO:0007669"/>
    <property type="project" value="InterPro"/>
</dbReference>
<organism evidence="4 5">
    <name type="scientific">Reyranella soli</name>
    <dbReference type="NCBI Taxonomy" id="1230389"/>
    <lineage>
        <taxon>Bacteria</taxon>
        <taxon>Pseudomonadati</taxon>
        <taxon>Pseudomonadota</taxon>
        <taxon>Alphaproteobacteria</taxon>
        <taxon>Hyphomicrobiales</taxon>
        <taxon>Reyranellaceae</taxon>
        <taxon>Reyranella</taxon>
    </lineage>
</organism>
<evidence type="ECO:0000256" key="1">
    <source>
        <dbReference type="ARBA" id="ARBA00022729"/>
    </source>
</evidence>
<evidence type="ECO:0000313" key="5">
    <source>
        <dbReference type="Proteomes" id="UP000321058"/>
    </source>
</evidence>
<keyword evidence="1 3" id="KW-0732">Signal</keyword>
<protein>
    <submittedName>
        <fullName evidence="4">Uncharacterized protein</fullName>
    </submittedName>
</protein>
<dbReference type="GO" id="GO:0007155">
    <property type="term" value="P:cell adhesion"/>
    <property type="evidence" value="ECO:0007669"/>
    <property type="project" value="InterPro"/>
</dbReference>
<evidence type="ECO:0000256" key="2">
    <source>
        <dbReference type="SAM" id="MobiDB-lite"/>
    </source>
</evidence>
<proteinExistence type="predicted"/>